<feature type="disulfide bond" evidence="28">
    <location>
        <begin position="889"/>
        <end position="903"/>
    </location>
</feature>
<reference evidence="35" key="2">
    <citation type="submission" date="2025-08" db="UniProtKB">
        <authorList>
            <consortium name="Ensembl"/>
        </authorList>
    </citation>
    <scope>IDENTIFICATION</scope>
    <source>
        <strain evidence="35">2N</strain>
    </source>
</reference>
<dbReference type="Pfam" id="PF06008">
    <property type="entry name" value="Laminin_I"/>
    <property type="match status" value="1"/>
</dbReference>
<evidence type="ECO:0000256" key="30">
    <source>
        <dbReference type="SAM" id="MobiDB-lite"/>
    </source>
</evidence>
<feature type="disulfide bond" evidence="28">
    <location>
        <begin position="1094"/>
        <end position="1106"/>
    </location>
</feature>
<dbReference type="GO" id="GO:0005606">
    <property type="term" value="C:laminin-1 complex"/>
    <property type="evidence" value="ECO:0007669"/>
    <property type="project" value="Ensembl"/>
</dbReference>
<dbReference type="GO" id="GO:0007155">
    <property type="term" value="P:cell adhesion"/>
    <property type="evidence" value="ECO:0007669"/>
    <property type="project" value="UniProtKB-KW"/>
</dbReference>
<keyword evidence="8" id="KW-0084">Basement membrane</keyword>
<evidence type="ECO:0000256" key="28">
    <source>
        <dbReference type="PROSITE-ProRule" id="PRU00460"/>
    </source>
</evidence>
<dbReference type="Bgee" id="ENSCPOG00000013286">
    <property type="expression patterns" value="Expressed in pituitary gland and 8 other cell types or tissues"/>
</dbReference>
<dbReference type="GO" id="GO:0005615">
    <property type="term" value="C:extracellular space"/>
    <property type="evidence" value="ECO:0007669"/>
    <property type="project" value="Ensembl"/>
</dbReference>
<comment type="subunit">
    <text evidence="14">Laminin is a complex glycoprotein, consisting of three different polypeptide chains (alpha, beta, gamma), which are bound to each other by disulfide bonds into a cross-shaped molecule comprising one long and three short arms with globules at each end. Alpha-2 is a subunit of laminin-2 (laminin-211 or merosin), laminin-4 (laminin-221 or S-merosin) and laminin-12 (laminin-213). Interacts with FBLN1, FBLN2 and NID2.</text>
</comment>
<dbReference type="GO" id="GO:0002011">
    <property type="term" value="P:morphogenesis of an epithelial sheet"/>
    <property type="evidence" value="ECO:0007669"/>
    <property type="project" value="Ensembl"/>
</dbReference>
<dbReference type="SMART" id="SM00136">
    <property type="entry name" value="LamNT"/>
    <property type="match status" value="1"/>
</dbReference>
<accession>H0VND7</accession>
<feature type="domain" description="Laminin EGF-like" evidence="32">
    <location>
        <begin position="746"/>
        <end position="794"/>
    </location>
</feature>
<proteinExistence type="predicted"/>
<dbReference type="Pfam" id="PF24973">
    <property type="entry name" value="EGF_LMN_ATRN"/>
    <property type="match status" value="2"/>
</dbReference>
<evidence type="ECO:0000256" key="3">
    <source>
        <dbReference type="ARBA" id="ARBA00022525"/>
    </source>
</evidence>
<dbReference type="GO" id="GO:0045198">
    <property type="term" value="P:establishment of epithelial cell apical/basal polarity"/>
    <property type="evidence" value="ECO:0007669"/>
    <property type="project" value="Ensembl"/>
</dbReference>
<comment type="function">
    <text evidence="1">Binding to cells via a high affinity receptor, laminin is thought to mediate the attachment, migration and organization of cells into tissues during embryonic development by interacting with other extracellular matrix components.</text>
</comment>
<evidence type="ECO:0000259" key="34">
    <source>
        <dbReference type="PROSITE" id="PS51117"/>
    </source>
</evidence>
<evidence type="ECO:0000256" key="9">
    <source>
        <dbReference type="ARBA" id="ARBA00022889"/>
    </source>
</evidence>
<feature type="domain" description="Laminin G" evidence="31">
    <location>
        <begin position="2060"/>
        <end position="2240"/>
    </location>
</feature>
<dbReference type="HOGENOM" id="CLU_000301_0_0_1"/>
<feature type="disulfide bond" evidence="28">
    <location>
        <begin position="1020"/>
        <end position="1029"/>
    </location>
</feature>
<dbReference type="FunFam" id="2.10.25.10:FF:000454">
    <property type="entry name" value="Laminin subunit alpha 1"/>
    <property type="match status" value="1"/>
</dbReference>
<evidence type="ECO:0000256" key="13">
    <source>
        <dbReference type="ARBA" id="ARBA00023292"/>
    </source>
</evidence>
<dbReference type="eggNOG" id="KOG1836">
    <property type="taxonomic scope" value="Eukaryota"/>
</dbReference>
<feature type="disulfide bond" evidence="28">
    <location>
        <begin position="975"/>
        <end position="984"/>
    </location>
</feature>
<name>H0VND7_CAVPO</name>
<dbReference type="GO" id="GO:0005608">
    <property type="term" value="C:laminin-3 complex"/>
    <property type="evidence" value="ECO:0007669"/>
    <property type="project" value="Ensembl"/>
</dbReference>
<feature type="disulfide bond" evidence="28">
    <location>
        <begin position="1069"/>
        <end position="1078"/>
    </location>
</feature>
<evidence type="ECO:0000256" key="5">
    <source>
        <dbReference type="ARBA" id="ARBA00022553"/>
    </source>
</evidence>
<evidence type="ECO:0000256" key="8">
    <source>
        <dbReference type="ARBA" id="ARBA00022869"/>
    </source>
</evidence>
<feature type="disulfide bond" evidence="28">
    <location>
        <begin position="1426"/>
        <end position="1435"/>
    </location>
</feature>
<feature type="disulfide bond" evidence="28">
    <location>
        <begin position="1124"/>
        <end position="1133"/>
    </location>
</feature>
<dbReference type="SMART" id="SM00181">
    <property type="entry name" value="EGF"/>
    <property type="match status" value="12"/>
</dbReference>
<keyword evidence="5" id="KW-0597">Phosphoprotein</keyword>
<dbReference type="GO" id="GO:0007411">
    <property type="term" value="P:axon guidance"/>
    <property type="evidence" value="ECO:0007669"/>
    <property type="project" value="TreeGrafter"/>
</dbReference>
<dbReference type="InterPro" id="IPR002049">
    <property type="entry name" value="LE_dom"/>
</dbReference>
<feature type="coiled-coil region" evidence="29">
    <location>
        <begin position="1720"/>
        <end position="1786"/>
    </location>
</feature>
<evidence type="ECO:0000256" key="24">
    <source>
        <dbReference type="ARBA" id="ARBA00082020"/>
    </source>
</evidence>
<dbReference type="FunFam" id="2.10.25.10:FF:000188">
    <property type="entry name" value="Laminin subunit gamma 2"/>
    <property type="match status" value="1"/>
</dbReference>
<feature type="disulfide bond" evidence="28">
    <location>
        <begin position="927"/>
        <end position="936"/>
    </location>
</feature>
<evidence type="ECO:0000256" key="18">
    <source>
        <dbReference type="ARBA" id="ARBA00075127"/>
    </source>
</evidence>
<feature type="domain" description="Laminin G" evidence="31">
    <location>
        <begin position="2654"/>
        <end position="2826"/>
    </location>
</feature>
<dbReference type="Pfam" id="PF00054">
    <property type="entry name" value="Laminin_G_1"/>
    <property type="match status" value="4"/>
</dbReference>
<evidence type="ECO:0000256" key="11">
    <source>
        <dbReference type="ARBA" id="ARBA00023157"/>
    </source>
</evidence>
<dbReference type="GO" id="GO:0005911">
    <property type="term" value="C:cell-cell junction"/>
    <property type="evidence" value="ECO:0007669"/>
    <property type="project" value="Ensembl"/>
</dbReference>
<dbReference type="PROSITE" id="PS01248">
    <property type="entry name" value="EGF_LAM_1"/>
    <property type="match status" value="6"/>
</dbReference>
<dbReference type="GO" id="GO:0005102">
    <property type="term" value="F:signaling receptor binding"/>
    <property type="evidence" value="ECO:0007669"/>
    <property type="project" value="InterPro"/>
</dbReference>
<evidence type="ECO:0000256" key="15">
    <source>
        <dbReference type="ARBA" id="ARBA00065595"/>
    </source>
</evidence>
<comment type="subcellular location">
    <subcellularLocation>
        <location evidence="2">Secreted</location>
        <location evidence="2">Extracellular space</location>
        <location evidence="2">Extracellular matrix</location>
        <location evidence="2">Basement membrane</location>
    </subcellularLocation>
</comment>
<keyword evidence="36" id="KW-1185">Reference proteome</keyword>
<feature type="domain" description="Laminin IV type A" evidence="33">
    <location>
        <begin position="1164"/>
        <end position="1365"/>
    </location>
</feature>
<feature type="disulfide bond" evidence="28">
    <location>
        <begin position="908"/>
        <end position="925"/>
    </location>
</feature>
<dbReference type="GO" id="GO:0030155">
    <property type="term" value="P:regulation of cell adhesion"/>
    <property type="evidence" value="ECO:0007669"/>
    <property type="project" value="InterPro"/>
</dbReference>
<evidence type="ECO:0000256" key="25">
    <source>
        <dbReference type="ARBA" id="ARBA00082217"/>
    </source>
</evidence>
<dbReference type="PROSITE" id="PS51117">
    <property type="entry name" value="LAMININ_NTER"/>
    <property type="match status" value="1"/>
</dbReference>
<dbReference type="Gene3D" id="2.60.120.260">
    <property type="entry name" value="Galactose-binding domain-like"/>
    <property type="match status" value="1"/>
</dbReference>
<dbReference type="GO" id="GO:0005201">
    <property type="term" value="F:extracellular matrix structural constituent"/>
    <property type="evidence" value="ECO:0007669"/>
    <property type="project" value="Ensembl"/>
</dbReference>
<dbReference type="Proteomes" id="UP000005447">
    <property type="component" value="Unassembled WGS sequence"/>
</dbReference>
<dbReference type="InterPro" id="IPR009254">
    <property type="entry name" value="Laminin_aI"/>
</dbReference>
<dbReference type="PROSITE" id="PS50027">
    <property type="entry name" value="EGF_LAM_2"/>
    <property type="match status" value="10"/>
</dbReference>
<organism evidence="35 36">
    <name type="scientific">Cavia porcellus</name>
    <name type="common">Guinea pig</name>
    <dbReference type="NCBI Taxonomy" id="10141"/>
    <lineage>
        <taxon>Eukaryota</taxon>
        <taxon>Metazoa</taxon>
        <taxon>Chordata</taxon>
        <taxon>Craniata</taxon>
        <taxon>Vertebrata</taxon>
        <taxon>Euteleostomi</taxon>
        <taxon>Mammalia</taxon>
        <taxon>Eutheria</taxon>
        <taxon>Euarchontoglires</taxon>
        <taxon>Glires</taxon>
        <taxon>Rodentia</taxon>
        <taxon>Hystricomorpha</taxon>
        <taxon>Caviidae</taxon>
        <taxon>Cavia</taxon>
    </lineage>
</organism>
<dbReference type="EMBL" id="AAKN02048477">
    <property type="status" value="NOT_ANNOTATED_CDS"/>
    <property type="molecule type" value="Genomic_DNA"/>
</dbReference>
<dbReference type="FunFam" id="2.10.25.10:FF:000242">
    <property type="entry name" value="Laminin subunit alpha 1"/>
    <property type="match status" value="1"/>
</dbReference>
<dbReference type="InterPro" id="IPR050440">
    <property type="entry name" value="Laminin/Netrin_ECM"/>
</dbReference>
<evidence type="ECO:0000256" key="7">
    <source>
        <dbReference type="ARBA" id="ARBA00022737"/>
    </source>
</evidence>
<protein>
    <recommendedName>
        <fullName evidence="16">Laminin subunit alpha-1</fullName>
    </recommendedName>
    <alternativeName>
        <fullName evidence="24">Laminin A chain</fullName>
    </alternativeName>
    <alternativeName>
        <fullName evidence="21">Laminin M chain</fullName>
    </alternativeName>
    <alternativeName>
        <fullName evidence="17">Laminin subunit alpha-2</fullName>
    </alternativeName>
    <alternativeName>
        <fullName evidence="20">Laminin-1 subunit alpha</fullName>
    </alternativeName>
    <alternativeName>
        <fullName evidence="23">Laminin-12 subunit alpha</fullName>
    </alternativeName>
    <alternativeName>
        <fullName evidence="25">Laminin-2 subunit alpha</fullName>
    </alternativeName>
    <alternativeName>
        <fullName evidence="22">Laminin-3 subunit alpha</fullName>
    </alternativeName>
    <alternativeName>
        <fullName evidence="26">Laminin-4 subunit alpha</fullName>
    </alternativeName>
    <alternativeName>
        <fullName evidence="19">Merosin heavy chain</fullName>
    </alternativeName>
    <alternativeName>
        <fullName evidence="18">S-laminin subunit alpha</fullName>
    </alternativeName>
</protein>
<dbReference type="Pfam" id="PF00052">
    <property type="entry name" value="Laminin_B"/>
    <property type="match status" value="2"/>
</dbReference>
<evidence type="ECO:0000256" key="12">
    <source>
        <dbReference type="ARBA" id="ARBA00023180"/>
    </source>
</evidence>
<dbReference type="GO" id="GO:0016020">
    <property type="term" value="C:membrane"/>
    <property type="evidence" value="ECO:0007669"/>
    <property type="project" value="Ensembl"/>
</dbReference>
<dbReference type="FunFam" id="2.170.300.10:FF:000008">
    <property type="entry name" value="Laminin subunit alpha 2"/>
    <property type="match status" value="1"/>
</dbReference>
<comment type="caution">
    <text evidence="28">Lacks conserved residue(s) required for the propagation of feature annotation.</text>
</comment>
<dbReference type="PROSITE" id="PS50025">
    <property type="entry name" value="LAM_G_DOMAIN"/>
    <property type="match status" value="5"/>
</dbReference>
<dbReference type="Pfam" id="PF02210">
    <property type="entry name" value="Laminin_G_2"/>
    <property type="match status" value="1"/>
</dbReference>
<dbReference type="CDD" id="cd00110">
    <property type="entry name" value="LamG"/>
    <property type="match status" value="5"/>
</dbReference>
<keyword evidence="7" id="KW-0677">Repeat</keyword>
<dbReference type="FunFam" id="2.10.25.10:FF:000082">
    <property type="entry name" value="Laminin subunit alpha 1"/>
    <property type="match status" value="1"/>
</dbReference>
<feature type="domain" description="Laminin G" evidence="31">
    <location>
        <begin position="2248"/>
        <end position="2422"/>
    </location>
</feature>
<dbReference type="SUPFAM" id="SSF57196">
    <property type="entry name" value="EGF/Laminin"/>
    <property type="match status" value="15"/>
</dbReference>
<evidence type="ECO:0000256" key="14">
    <source>
        <dbReference type="ARBA" id="ARBA00064740"/>
    </source>
</evidence>
<dbReference type="GO" id="GO:0061304">
    <property type="term" value="P:retinal blood vessel morphogenesis"/>
    <property type="evidence" value="ECO:0007669"/>
    <property type="project" value="Ensembl"/>
</dbReference>
<dbReference type="GO" id="GO:0030334">
    <property type="term" value="P:regulation of cell migration"/>
    <property type="evidence" value="ECO:0007669"/>
    <property type="project" value="InterPro"/>
</dbReference>
<feature type="domain" description="Laminin G" evidence="31">
    <location>
        <begin position="2833"/>
        <end position="3011"/>
    </location>
</feature>
<dbReference type="FunFam" id="2.60.120.200:FF:000098">
    <property type="entry name" value="Laminin subunit alpha 1"/>
    <property type="match status" value="1"/>
</dbReference>
<feature type="compositionally biased region" description="Polar residues" evidence="30">
    <location>
        <begin position="2157"/>
        <end position="2168"/>
    </location>
</feature>
<feature type="domain" description="Laminin EGF-like" evidence="32">
    <location>
        <begin position="906"/>
        <end position="954"/>
    </location>
</feature>
<evidence type="ECO:0000256" key="4">
    <source>
        <dbReference type="ARBA" id="ARBA00022530"/>
    </source>
</evidence>
<dbReference type="FunFam" id="2.10.25.10:FF:000250">
    <property type="entry name" value="Laminin subunit alpha 2"/>
    <property type="match status" value="1"/>
</dbReference>
<evidence type="ECO:0000256" key="1">
    <source>
        <dbReference type="ARBA" id="ARBA00002418"/>
    </source>
</evidence>
<feature type="domain" description="Laminin IV type A" evidence="33">
    <location>
        <begin position="527"/>
        <end position="712"/>
    </location>
</feature>
<dbReference type="InterPro" id="IPR013320">
    <property type="entry name" value="ConA-like_dom_sf"/>
</dbReference>
<dbReference type="FunFam" id="2.10.25.10:FF:000128">
    <property type="entry name" value="laminin subunit alpha-2 isoform X1"/>
    <property type="match status" value="1"/>
</dbReference>
<evidence type="ECO:0000256" key="26">
    <source>
        <dbReference type="ARBA" id="ARBA00083678"/>
    </source>
</evidence>
<dbReference type="InterPro" id="IPR056863">
    <property type="entry name" value="LMN_ATRN_NET-like_EGF"/>
</dbReference>
<keyword evidence="6" id="KW-0732">Signal</keyword>
<dbReference type="PANTHER" id="PTHR10574">
    <property type="entry name" value="NETRIN/LAMININ-RELATED"/>
    <property type="match status" value="1"/>
</dbReference>
<feature type="disulfide bond" evidence="28">
    <location>
        <begin position="906"/>
        <end position="918"/>
    </location>
</feature>
<dbReference type="EMBL" id="AAKN02048478">
    <property type="status" value="NOT_ANNOTATED_CDS"/>
    <property type="molecule type" value="Genomic_DNA"/>
</dbReference>
<comment type="subunit">
    <text evidence="15">Laminin is a complex glycoprotein, consisting of three different polypeptide chains (alpha, beta, gamma), which are bound to each other by disulfide bonds into a cross-shaped molecule comprising one long and three short arms with globules at each end. Alpha-1 is a subunit of laminin-1 (laminin-111 or EHS laminin) and laminin-3 (laminin-121 or S-laminin).</text>
</comment>
<feature type="domain" description="Laminin N-terminal" evidence="34">
    <location>
        <begin position="22"/>
        <end position="273"/>
    </location>
</feature>
<evidence type="ECO:0000313" key="36">
    <source>
        <dbReference type="Proteomes" id="UP000005447"/>
    </source>
</evidence>
<feature type="disulfide bond" evidence="28">
    <location>
        <begin position="401"/>
        <end position="413"/>
    </location>
</feature>
<evidence type="ECO:0000256" key="16">
    <source>
        <dbReference type="ARBA" id="ARBA00072594"/>
    </source>
</evidence>
<feature type="compositionally biased region" description="Low complexity" evidence="30">
    <location>
        <begin position="1931"/>
        <end position="1944"/>
    </location>
</feature>
<feature type="region of interest" description="Disordered" evidence="30">
    <location>
        <begin position="2157"/>
        <end position="2179"/>
    </location>
</feature>
<dbReference type="InterPro" id="IPR000034">
    <property type="entry name" value="Laminin_IV"/>
</dbReference>
<dbReference type="GO" id="GO:0007166">
    <property type="term" value="P:cell surface receptor signaling pathway"/>
    <property type="evidence" value="ECO:0007669"/>
    <property type="project" value="Ensembl"/>
</dbReference>
<feature type="disulfide bond" evidence="28">
    <location>
        <begin position="877"/>
        <end position="886"/>
    </location>
</feature>
<feature type="disulfide bond" evidence="28">
    <location>
        <begin position="764"/>
        <end position="773"/>
    </location>
</feature>
<evidence type="ECO:0000259" key="32">
    <source>
        <dbReference type="PROSITE" id="PS50027"/>
    </source>
</evidence>
<feature type="region of interest" description="Disordered" evidence="30">
    <location>
        <begin position="1911"/>
        <end position="1947"/>
    </location>
</feature>
<keyword evidence="11 28" id="KW-1015">Disulfide bond</keyword>
<feature type="domain" description="Laminin EGF-like" evidence="32">
    <location>
        <begin position="955"/>
        <end position="1001"/>
    </location>
</feature>
<dbReference type="SMART" id="SM00180">
    <property type="entry name" value="EGF_Lam"/>
    <property type="match status" value="17"/>
</dbReference>
<dbReference type="InterPro" id="IPR008979">
    <property type="entry name" value="Galactose-bd-like_sf"/>
</dbReference>
<dbReference type="FunFam" id="2.60.120.200:FF:000127">
    <property type="entry name" value="Laminin subunit alpha 1"/>
    <property type="match status" value="1"/>
</dbReference>
<evidence type="ECO:0000256" key="6">
    <source>
        <dbReference type="ARBA" id="ARBA00022729"/>
    </source>
</evidence>
<gene>
    <name evidence="35" type="primary">LAMA1</name>
</gene>
<dbReference type="Pfam" id="PF00053">
    <property type="entry name" value="EGF_laminin"/>
    <property type="match status" value="15"/>
</dbReference>
<dbReference type="Pfam" id="PF06009">
    <property type="entry name" value="Laminin_II"/>
    <property type="match status" value="1"/>
</dbReference>
<dbReference type="FunFam" id="2.60.120.200:FF:000116">
    <property type="entry name" value="Laminin subunit alpha 1"/>
    <property type="match status" value="1"/>
</dbReference>
<feature type="domain" description="Laminin EGF-like" evidence="32">
    <location>
        <begin position="1002"/>
        <end position="1047"/>
    </location>
</feature>
<dbReference type="OMA" id="TVRQHVH"/>
<evidence type="ECO:0000256" key="29">
    <source>
        <dbReference type="SAM" id="Coils"/>
    </source>
</evidence>
<dbReference type="STRING" id="10141.ENSCPOP00000011961"/>
<dbReference type="FunFam" id="2.60.120.200:FF:000119">
    <property type="entry name" value="Laminin subunit alpha 1"/>
    <property type="match status" value="1"/>
</dbReference>
<feature type="disulfide bond" evidence="28">
    <location>
        <begin position="1515"/>
        <end position="1532"/>
    </location>
</feature>
<dbReference type="VEuPathDB" id="HostDB:ENSCPOG00000013286"/>
<feature type="region of interest" description="Disordered" evidence="30">
    <location>
        <begin position="2936"/>
        <end position="2957"/>
    </location>
</feature>
<dbReference type="GO" id="GO:0060441">
    <property type="term" value="P:epithelial tube branching involved in lung morphogenesis"/>
    <property type="evidence" value="ECO:0007669"/>
    <property type="project" value="Ensembl"/>
</dbReference>
<dbReference type="FunFam" id="2.10.25.10:FF:000094">
    <property type="entry name" value="Laminin subunit alpha-2"/>
    <property type="match status" value="1"/>
</dbReference>
<keyword evidence="10 29" id="KW-0175">Coiled coil</keyword>
<evidence type="ECO:0000313" key="35">
    <source>
        <dbReference type="Ensembl" id="ENSCPOP00000011961.3"/>
    </source>
</evidence>
<keyword evidence="9" id="KW-0130">Cell adhesion</keyword>
<evidence type="ECO:0000256" key="10">
    <source>
        <dbReference type="ARBA" id="ARBA00023054"/>
    </source>
</evidence>
<dbReference type="FunFam" id="2.10.25.10:FF:000189">
    <property type="entry name" value="Laminin subunit alpha 2"/>
    <property type="match status" value="1"/>
</dbReference>
<dbReference type="GeneTree" id="ENSGT00940000157124"/>
<reference evidence="36" key="1">
    <citation type="journal article" date="2011" name="Nature">
        <title>A high-resolution map of human evolutionary constraint using 29 mammals.</title>
        <authorList>
            <person name="Lindblad-Toh K."/>
            <person name="Garber M."/>
            <person name="Zuk O."/>
            <person name="Lin M.F."/>
            <person name="Parker B.J."/>
            <person name="Washietl S."/>
            <person name="Kheradpour P."/>
            <person name="Ernst J."/>
            <person name="Jordan G."/>
            <person name="Mauceli E."/>
            <person name="Ward L.D."/>
            <person name="Lowe C.B."/>
            <person name="Holloway A.K."/>
            <person name="Clamp M."/>
            <person name="Gnerre S."/>
            <person name="Alfoldi J."/>
            <person name="Beal K."/>
            <person name="Chang J."/>
            <person name="Clawson H."/>
            <person name="Cuff J."/>
            <person name="Di Palma F."/>
            <person name="Fitzgerald S."/>
            <person name="Flicek P."/>
            <person name="Guttman M."/>
            <person name="Hubisz M.J."/>
            <person name="Jaffe D.B."/>
            <person name="Jungreis I."/>
            <person name="Kent W.J."/>
            <person name="Kostka D."/>
            <person name="Lara M."/>
            <person name="Martins A.L."/>
            <person name="Massingham T."/>
            <person name="Moltke I."/>
            <person name="Raney B.J."/>
            <person name="Rasmussen M.D."/>
            <person name="Robinson J."/>
            <person name="Stark A."/>
            <person name="Vilella A.J."/>
            <person name="Wen J."/>
            <person name="Xie X."/>
            <person name="Zody M.C."/>
            <person name="Baldwin J."/>
            <person name="Bloom T."/>
            <person name="Chin C.W."/>
            <person name="Heiman D."/>
            <person name="Nicol R."/>
            <person name="Nusbaum C."/>
            <person name="Young S."/>
            <person name="Wilkinson J."/>
            <person name="Worley K.C."/>
            <person name="Kovar C.L."/>
            <person name="Muzny D.M."/>
            <person name="Gibbs R.A."/>
            <person name="Cree A."/>
            <person name="Dihn H.H."/>
            <person name="Fowler G."/>
            <person name="Jhangiani S."/>
            <person name="Joshi V."/>
            <person name="Lee S."/>
            <person name="Lewis L.R."/>
            <person name="Nazareth L.V."/>
            <person name="Okwuonu G."/>
            <person name="Santibanez J."/>
            <person name="Warren W.C."/>
            <person name="Mardis E.R."/>
            <person name="Weinstock G.M."/>
            <person name="Wilson R.K."/>
            <person name="Delehaunty K."/>
            <person name="Dooling D."/>
            <person name="Fronik C."/>
            <person name="Fulton L."/>
            <person name="Fulton B."/>
            <person name="Graves T."/>
            <person name="Minx P."/>
            <person name="Sodergren E."/>
            <person name="Birney E."/>
            <person name="Margulies E.H."/>
            <person name="Herrero J."/>
            <person name="Green E.D."/>
            <person name="Haussler D."/>
            <person name="Siepel A."/>
            <person name="Goldman N."/>
            <person name="Pollard K.S."/>
            <person name="Pedersen J.S."/>
            <person name="Lander E.S."/>
            <person name="Kellis M."/>
        </authorList>
    </citation>
    <scope>NUCLEOTIDE SEQUENCE [LARGE SCALE GENOMIC DNA]</scope>
    <source>
        <strain evidence="36">2N</strain>
    </source>
</reference>
<dbReference type="FunFam" id="2.10.25.10:FF:000065">
    <property type="entry name" value="Laminin subunit beta 1"/>
    <property type="match status" value="1"/>
</dbReference>
<evidence type="ECO:0000256" key="2">
    <source>
        <dbReference type="ARBA" id="ARBA00004302"/>
    </source>
</evidence>
<keyword evidence="4" id="KW-0272">Extracellular matrix</keyword>
<feature type="disulfide bond" evidence="28">
    <location>
        <begin position="1050"/>
        <end position="1067"/>
    </location>
</feature>
<evidence type="ECO:0000256" key="27">
    <source>
        <dbReference type="PROSITE-ProRule" id="PRU00122"/>
    </source>
</evidence>
<dbReference type="SMART" id="SM00281">
    <property type="entry name" value="LamB"/>
    <property type="match status" value="2"/>
</dbReference>
<dbReference type="FunFam" id="2.10.25.10:FF:000051">
    <property type="entry name" value="Laminin subunit alpha 4"/>
    <property type="match status" value="1"/>
</dbReference>
<dbReference type="PANTHER" id="PTHR10574:SF409">
    <property type="entry name" value="LAMININ SUBUNIT ALPHA-1"/>
    <property type="match status" value="1"/>
</dbReference>
<dbReference type="FunFam" id="2.10.25.10:FF:000315">
    <property type="entry name" value="Laminin subunit alpha 2"/>
    <property type="match status" value="1"/>
</dbReference>
<dbReference type="GO" id="GO:0060445">
    <property type="term" value="P:branching involved in salivary gland morphogenesis"/>
    <property type="evidence" value="ECO:0007669"/>
    <property type="project" value="Ensembl"/>
</dbReference>
<dbReference type="SUPFAM" id="SSF49899">
    <property type="entry name" value="Concanavalin A-like lectins/glucanases"/>
    <property type="match status" value="5"/>
</dbReference>
<keyword evidence="3" id="KW-0964">Secreted</keyword>
<dbReference type="Pfam" id="PF00055">
    <property type="entry name" value="Laminin_N"/>
    <property type="match status" value="1"/>
</dbReference>
<feature type="domain" description="Laminin EGF-like" evidence="32">
    <location>
        <begin position="853"/>
        <end position="905"/>
    </location>
</feature>
<feature type="domain" description="Laminin EGF-like" evidence="32">
    <location>
        <begin position="1407"/>
        <end position="1455"/>
    </location>
</feature>
<dbReference type="SUPFAM" id="SSF49785">
    <property type="entry name" value="Galactose-binding domain-like"/>
    <property type="match status" value="1"/>
</dbReference>
<sequence>LDPSGTGNGLILGCSDDQVSFCLAGLFPAILNLATNAEISANATCGEKGPEMSCKLVEHVPGRRTRNAQCQLCDASSTNPKEHHPISNAIDGTNNWWQSPSIQNGREYHWVTITLDLRQVFQVAYVIIKAANAPRPGNWILERSVDGATFSPWQFYAISDSECLTRYNITPRRGPPTYRADDEVICTSYYSRLVPLEHGEIHTSLINGRPSADDLSPRLLEFTSARYIRLRLQRIRTLNADLMTLSHLDPRDIDPIVTRRYYYSIKDISVGGMCICHGHASSCPWDATTKRLQCQCEHNTCGESCDRCCPGYHQQPWRPGTVSSGNTCEECNCHNKASDCYYDENIAKQKKSLDTSGQFQGGGVCIGCQQNTAGVNCETCVPGFYRPHRVSPYEDEPCRPCDCDPVGSLSSDCVKDDLQSNLHHGVWPGQCPCKEGYGGERCDRCQFGYKGFPSCVRCDCSPAGSVNDDPCAEPCLCKDNVEGEACDRCKPGFYNLQEKNPQGCSECFCFGVSGVCDSLSWPLGQVNDMNGWLVTDLVSGRKIKSQQEAVGGRPQISISHAEVTQRLGARYYWSAPEAYLGNKLTAFGGLLKYTVSYNIPVEAVEGDLMSHADVILKGNGLTLSTQAEGLSLQPYQEYYNAVRLVPENFRDYGTKREIDRDQLMTVLANLTHLLIRANYNSANTALYRLDSVSLDIASPNAIDLTVATDVEHCECPQGYMGTSCESCQPGYYRVDGILFGGICQPCECHGHARECDARGICSGCTHNTTGDHCEQCLPGFYGMPSRGTPRDCQPCACPLATPSNNFSPTCHLDEEEDVVCDQCAPGYAGTWCERCADGYYGNPTVPGGSCVPCDCSGNVDPSEPGHCDSVTGQCLKCVGNTGGAHCERCADGFYGDAVTAKNCRACGCHEKGSLSGVCHPESGRCDCRPHVTGQRCDQCLPGYYGLDTAPGCLACNCSATGSTSGDCTDLGQCRCLPGVTGRRCDRCAHGFFSFREGGCTACDCAHTQNSCDPESGECICPPHTTGPKCEDCEAGHWGWDAEQGCQACSCSSKGSTGSQCNLLSGQCPCKAEFGGQLCDQCSLGYRDFPDCVPCACDLRGTLATTCDLDLGVCSCAEDTGACSCKENVVGLQCSECRTSTYALRANDPRGCTPCFCFGLSNICVELEGYVRTPVTLSAHQPLLRVVSQSNVTGTTEGVYHQVPDVLLDAATVRQHVHTEPFYWRLPEQFQGDQLLAYGGRLRYSVAFYASDGTGTFNLEPQVLIKGGRGRKQVIYTDAPAPENGVWQLQEVGMKENFWKYFNSVSEEPVTRADFMSVLSSVEYILIKASYGHGLQQSRITNISMEVGTEAGGQHPTGEAAALIEQCVCPPGTAGLSCQDCAPGFRRQKPPEGGGRESRLLLAPCVPCTCNNHSAACDPETGKCLNCRDNTAGDHCELCTPGYYRKVTGTTLHCSPCACPHSPPASFSPTCVSEVDGGFRCSACAVGYEGRYCERCSVGYYGNPGMLGGSCQKCICSPQGSVHSNCDPLSGQCICKPGATGLQCDECQPRHLLVDSSCVSCDDECTGILLGDLDRVGDAILSVNLTSVVPAPYGVLSNLENATRSLRESLLKENSQKNSAEIQLDGIAKLTDELQKQLTRVLPRSQQAGRASEKILQGSRDLAVFIERLQENIREILEKATNLNQTVDENFQLPNSTLQNMRQSIASLLEMIRKRQFTDLLHNTSRELAAAEDLLSAVQKDFQRPQKELQGLKDAAGHLLSKHTAELQAAEELLSEAKARTEESARLLFLSEANLRDFSVSPAGCPSRDGHEFAAFSPLQQAERYRDELLLWAAKIRSHVDHLVMQMSERRMVDLVYRAEDHAAGLQRSAGALDSGLESARHASLNATSAVHVHFNIQSLVEESKSLARAARKASRESSESLVSSGKAAVQRSSGIRSDSGSLSSKQQGLTLKLSELKNTANRFQERAGRITQQTNNSLLTLSATPKGENNSKSREKALAKPATSVIQETAEAEAGECNSVRLCFKIKGLRAEALRTLEENLSRTVRIKLLISQARKQAIKVAVAADRDCIRAYQPQISSTNYNTLALNVKTREPDNLLFYLGSSAGADFLAVETRRGKVAFLWDLGSGAARLELPDLRIDDDRWYSVHANRFGNTGSLSVKETSSTQEPRTKTSKSPGTAKVLDVNNSTLMFVGGLGGQIKKSPAVKVTYFKGCMGEAFLNGHSVGLWNYVEREGRCRGCFGSPQNEDSSFRFDGSGYSVVEKTMRATVTQIIMLFNTFSPHGLLLYLASNGTKDFLSIELVHGRVRVMVDLGSGPLILTTDRRYNNGTWYKIAFQRNRKQGLLAVIDVYNTSDKETKQGEAPGAASDLNRLDKDPIYVGGLPLKVRKGVTSKSYVGCIKNLEISRSTFDLLRNSYGVGKGCILEPIRSVSFLRGGFVELPPKPLLLESELLATFATKNSSGIILAAIGQDTERQGRRPTHVPFFAILLVDGHVEVHISFGDGTSLRRALVHAPSGTYGDGQEHSVSVVRTQRIITVQLDEWSPVEMRLGPSAEGRTINTSALYVGGVPEGERTSMLRMRGPFHGCIRNLVFNMDLLDFTSAVASEQVDLDSCQLAERPQPEKGEDGMAEGPPMCDLSQGQCAVDTSLQFISGAHQFGLSKNSHFVLPFDQSEVRKRLLVQLSMRTFASSGLVFYAAHQNQVDHAVLQLHGGRLVFTFDLGRGRTRVSHPTPIDDGRWHLVKAEYSKRKGSLAVDGQEAPAVTAVGEGTSLDVEGKLYLGGLPQDYRPRSIGNITHSIPACIREVMVNNRPLNMDNLASAVAVGRCHVVAEEGTFFEGSGHAAVVREGYRVGSDLNITLEFRTSSENGVLLGISSAKVDAIGLEIVSGQVLFHVNNGAGRITATFRPGGGSRLCDGKWHTLHASKSRHRLVLSVDGRSVSAESPHRQSTSADTNDPIYVGGFPADVKQNCLTSRVPFRGCLRGLTLTRGPHVQALDFSQAFELHGVSPNSCPGSRPAP</sequence>
<dbReference type="SMART" id="SM00282">
    <property type="entry name" value="LamG"/>
    <property type="match status" value="5"/>
</dbReference>
<dbReference type="GO" id="GO:0043208">
    <property type="term" value="F:glycosphingolipid binding"/>
    <property type="evidence" value="ECO:0007669"/>
    <property type="project" value="Ensembl"/>
</dbReference>
<feature type="domain" description="Laminin G" evidence="31">
    <location>
        <begin position="2427"/>
        <end position="2613"/>
    </location>
</feature>
<keyword evidence="12" id="KW-0325">Glycoprotein</keyword>
<feature type="domain" description="Laminin EGF-like" evidence="32">
    <location>
        <begin position="401"/>
        <end position="462"/>
    </location>
</feature>
<dbReference type="InParanoid" id="H0VND7"/>
<dbReference type="FunFam" id="2.60.120.260:FF:000017">
    <property type="entry name" value="Laminin subunit alpha 2"/>
    <property type="match status" value="1"/>
</dbReference>
<dbReference type="FunFam" id="2.170.300.10:FF:000026">
    <property type="entry name" value="laminin subunit alpha-2 isoform X2"/>
    <property type="match status" value="1"/>
</dbReference>
<evidence type="ECO:0000256" key="22">
    <source>
        <dbReference type="ARBA" id="ARBA00079116"/>
    </source>
</evidence>
<dbReference type="InterPro" id="IPR000742">
    <property type="entry name" value="EGF"/>
</dbReference>
<feature type="domain" description="Laminin EGF-like" evidence="32">
    <location>
        <begin position="1094"/>
        <end position="1153"/>
    </location>
</feature>
<dbReference type="CDD" id="cd00055">
    <property type="entry name" value="EGF_Lam"/>
    <property type="match status" value="15"/>
</dbReference>
<dbReference type="FunFam" id="2.10.25.10:FF:000069">
    <property type="entry name" value="Laminin subunit alpha 1"/>
    <property type="match status" value="1"/>
</dbReference>
<dbReference type="FunFam" id="2.10.25.10:FF:000074">
    <property type="entry name" value="Laminin subunit alpha"/>
    <property type="match status" value="1"/>
</dbReference>
<feature type="domain" description="Laminin EGF-like" evidence="32">
    <location>
        <begin position="1513"/>
        <end position="1559"/>
    </location>
</feature>
<evidence type="ECO:0000259" key="33">
    <source>
        <dbReference type="PROSITE" id="PS51115"/>
    </source>
</evidence>
<evidence type="ECO:0000259" key="31">
    <source>
        <dbReference type="PROSITE" id="PS50025"/>
    </source>
</evidence>
<feature type="domain" description="Laminin EGF-like" evidence="32">
    <location>
        <begin position="1048"/>
        <end position="1093"/>
    </location>
</feature>
<dbReference type="GO" id="GO:0045995">
    <property type="term" value="P:regulation of embryonic development"/>
    <property type="evidence" value="ECO:0007669"/>
    <property type="project" value="InterPro"/>
</dbReference>
<dbReference type="Gene3D" id="2.60.120.200">
    <property type="match status" value="5"/>
</dbReference>
<dbReference type="FunCoup" id="H0VND7">
    <property type="interactions" value="363"/>
</dbReference>
<evidence type="ECO:0000256" key="17">
    <source>
        <dbReference type="ARBA" id="ARBA00072595"/>
    </source>
</evidence>
<dbReference type="PROSITE" id="PS51115">
    <property type="entry name" value="LAMININ_IVA"/>
    <property type="match status" value="2"/>
</dbReference>
<dbReference type="PRINTS" id="PR00011">
    <property type="entry name" value="EGFLAMININ"/>
</dbReference>
<feature type="disulfide bond" evidence="27">
    <location>
        <begin position="2586"/>
        <end position="2613"/>
    </location>
</feature>
<feature type="disulfide bond" evidence="28">
    <location>
        <begin position="955"/>
        <end position="967"/>
    </location>
</feature>
<dbReference type="Ensembl" id="ENSCPOT00000013415.3">
    <property type="protein sequence ID" value="ENSCPOP00000011961.3"/>
    <property type="gene ID" value="ENSCPOG00000013286.4"/>
</dbReference>
<feature type="disulfide bond" evidence="28">
    <location>
        <begin position="433"/>
        <end position="442"/>
    </location>
</feature>
<feature type="disulfide bond" evidence="28">
    <location>
        <begin position="1534"/>
        <end position="1543"/>
    </location>
</feature>
<evidence type="ECO:0000256" key="19">
    <source>
        <dbReference type="ARBA" id="ARBA00076878"/>
    </source>
</evidence>
<dbReference type="InterPro" id="IPR008211">
    <property type="entry name" value="Laminin_N"/>
</dbReference>
<evidence type="ECO:0000256" key="23">
    <source>
        <dbReference type="ARBA" id="ARBA00081478"/>
    </source>
</evidence>
<keyword evidence="13 28" id="KW-0424">Laminin EGF-like domain</keyword>
<feature type="disulfide bond" evidence="28">
    <location>
        <begin position="1513"/>
        <end position="1525"/>
    </location>
</feature>
<dbReference type="Gene3D" id="2.10.25.10">
    <property type="entry name" value="Laminin"/>
    <property type="match status" value="15"/>
</dbReference>
<dbReference type="InterPro" id="IPR010307">
    <property type="entry name" value="Laminin_dom_II"/>
</dbReference>
<evidence type="ECO:0000256" key="20">
    <source>
        <dbReference type="ARBA" id="ARBA00078827"/>
    </source>
</evidence>
<evidence type="ECO:0000256" key="21">
    <source>
        <dbReference type="ARBA" id="ARBA00079076"/>
    </source>
</evidence>
<dbReference type="InterPro" id="IPR001791">
    <property type="entry name" value="Laminin_G"/>
</dbReference>
<dbReference type="FunFam" id="2.10.25.10:FF:000512">
    <property type="entry name" value="Laminin subunit alpha 1"/>
    <property type="match status" value="1"/>
</dbReference>
<reference evidence="35" key="3">
    <citation type="submission" date="2025-09" db="UniProtKB">
        <authorList>
            <consortium name="Ensembl"/>
        </authorList>
    </citation>
    <scope>IDENTIFICATION</scope>
    <source>
        <strain evidence="35">2N</strain>
    </source>
</reference>
<feature type="disulfide bond" evidence="28">
    <location>
        <begin position="1048"/>
        <end position="1060"/>
    </location>
</feature>